<evidence type="ECO:0000313" key="5">
    <source>
        <dbReference type="EMBL" id="MDR7099445.1"/>
    </source>
</evidence>
<name>A0ABU1VPN7_9GAMM</name>
<dbReference type="Proteomes" id="UP001267878">
    <property type="component" value="Unassembled WGS sequence"/>
</dbReference>
<keyword evidence="6" id="KW-1185">Reference proteome</keyword>
<proteinExistence type="inferred from homology"/>
<dbReference type="PANTHER" id="PTHR28620:SF1">
    <property type="entry name" value="CENP-V_GFA DOMAIN-CONTAINING PROTEIN"/>
    <property type="match status" value="1"/>
</dbReference>
<gene>
    <name evidence="5" type="ORF">J2X04_001792</name>
</gene>
<reference evidence="5 6" key="1">
    <citation type="submission" date="2023-07" db="EMBL/GenBank/DDBJ databases">
        <title>Sorghum-associated microbial communities from plants grown in Nebraska, USA.</title>
        <authorList>
            <person name="Schachtman D."/>
        </authorList>
    </citation>
    <scope>NUCLEOTIDE SEQUENCE [LARGE SCALE GENOMIC DNA]</scope>
    <source>
        <strain evidence="5 6">BE187</strain>
    </source>
</reference>
<dbReference type="Gene3D" id="2.170.150.70">
    <property type="match status" value="1"/>
</dbReference>
<dbReference type="InterPro" id="IPR011057">
    <property type="entry name" value="Mss4-like_sf"/>
</dbReference>
<dbReference type="EMBL" id="JAVDVW010000001">
    <property type="protein sequence ID" value="MDR7099445.1"/>
    <property type="molecule type" value="Genomic_DNA"/>
</dbReference>
<comment type="similarity">
    <text evidence="1">Belongs to the Gfa family.</text>
</comment>
<evidence type="ECO:0000256" key="3">
    <source>
        <dbReference type="ARBA" id="ARBA00022833"/>
    </source>
</evidence>
<accession>A0ABU1VPN7</accession>
<dbReference type="SUPFAM" id="SSF51316">
    <property type="entry name" value="Mss4-like"/>
    <property type="match status" value="1"/>
</dbReference>
<evidence type="ECO:0000256" key="2">
    <source>
        <dbReference type="ARBA" id="ARBA00022723"/>
    </source>
</evidence>
<dbReference type="InterPro" id="IPR006913">
    <property type="entry name" value="CENP-V/GFA"/>
</dbReference>
<dbReference type="PROSITE" id="PS51891">
    <property type="entry name" value="CENP_V_GFA"/>
    <property type="match status" value="1"/>
</dbReference>
<feature type="domain" description="CENP-V/GFA" evidence="4">
    <location>
        <begin position="6"/>
        <end position="131"/>
    </location>
</feature>
<keyword evidence="3" id="KW-0862">Zinc</keyword>
<evidence type="ECO:0000259" key="4">
    <source>
        <dbReference type="PROSITE" id="PS51891"/>
    </source>
</evidence>
<dbReference type="Pfam" id="PF04828">
    <property type="entry name" value="GFA"/>
    <property type="match status" value="1"/>
</dbReference>
<dbReference type="PANTHER" id="PTHR28620">
    <property type="entry name" value="CENTROMERE PROTEIN V"/>
    <property type="match status" value="1"/>
</dbReference>
<comment type="caution">
    <text evidence="5">The sequence shown here is derived from an EMBL/GenBank/DDBJ whole genome shotgun (WGS) entry which is preliminary data.</text>
</comment>
<protein>
    <recommendedName>
        <fullName evidence="4">CENP-V/GFA domain-containing protein</fullName>
    </recommendedName>
</protein>
<evidence type="ECO:0000313" key="6">
    <source>
        <dbReference type="Proteomes" id="UP001267878"/>
    </source>
</evidence>
<evidence type="ECO:0000256" key="1">
    <source>
        <dbReference type="ARBA" id="ARBA00005495"/>
    </source>
</evidence>
<sequence length="140" mass="15412">MDGFRHEGGCHCGAVRWTFETAHRLEEFTPRACDCDFCTRHRAAWVSDAAGSLQVRDPGGQLRRYRQGSGQADFLICGNCGVLVGVTCVDNDGLRRGAVNRNSFDERHLLGAEVVASPQQLAPEAKLARWSQLWTPATLP</sequence>
<dbReference type="InterPro" id="IPR052355">
    <property type="entry name" value="CENP-V-like"/>
</dbReference>
<organism evidence="5 6">
    <name type="scientific">Agrilutibacter niabensis</name>
    <dbReference type="NCBI Taxonomy" id="380628"/>
    <lineage>
        <taxon>Bacteria</taxon>
        <taxon>Pseudomonadati</taxon>
        <taxon>Pseudomonadota</taxon>
        <taxon>Gammaproteobacteria</taxon>
        <taxon>Lysobacterales</taxon>
        <taxon>Lysobacteraceae</taxon>
        <taxon>Agrilutibacter</taxon>
    </lineage>
</organism>
<keyword evidence="2" id="KW-0479">Metal-binding</keyword>